<proteinExistence type="predicted"/>
<evidence type="ECO:0000313" key="3">
    <source>
        <dbReference type="Proteomes" id="UP000689195"/>
    </source>
</evidence>
<organism evidence="2 3">
    <name type="scientific">Paramecium pentaurelia</name>
    <dbReference type="NCBI Taxonomy" id="43138"/>
    <lineage>
        <taxon>Eukaryota</taxon>
        <taxon>Sar</taxon>
        <taxon>Alveolata</taxon>
        <taxon>Ciliophora</taxon>
        <taxon>Intramacronucleata</taxon>
        <taxon>Oligohymenophorea</taxon>
        <taxon>Peniculida</taxon>
        <taxon>Parameciidae</taxon>
        <taxon>Paramecium</taxon>
    </lineage>
</organism>
<evidence type="ECO:0000256" key="1">
    <source>
        <dbReference type="SAM" id="MobiDB-lite"/>
    </source>
</evidence>
<reference evidence="2" key="1">
    <citation type="submission" date="2021-01" db="EMBL/GenBank/DDBJ databases">
        <authorList>
            <consortium name="Genoscope - CEA"/>
            <person name="William W."/>
        </authorList>
    </citation>
    <scope>NUCLEOTIDE SEQUENCE</scope>
</reference>
<dbReference type="OrthoDB" id="308298at2759"/>
<feature type="region of interest" description="Disordered" evidence="1">
    <location>
        <begin position="394"/>
        <end position="423"/>
    </location>
</feature>
<dbReference type="EMBL" id="CAJJDO010000020">
    <property type="protein sequence ID" value="CAD8150098.1"/>
    <property type="molecule type" value="Genomic_DNA"/>
</dbReference>
<comment type="caution">
    <text evidence="2">The sequence shown here is derived from an EMBL/GenBank/DDBJ whole genome shotgun (WGS) entry which is preliminary data.</text>
</comment>
<protein>
    <submittedName>
        <fullName evidence="2">Uncharacterized protein</fullName>
    </submittedName>
</protein>
<keyword evidence="3" id="KW-1185">Reference proteome</keyword>
<dbReference type="Proteomes" id="UP000689195">
    <property type="component" value="Unassembled WGS sequence"/>
</dbReference>
<accession>A0A8S1TDY3</accession>
<sequence length="636" mass="75254">MGQTQTNVIIKQDALHFTSKSSNRRIFNNGTEINQCLSLTSILDQLSFQLNSISFKVSNITINPLSYEYFTLELFQKEYLQSKPIQILNKQEFISNMDHPNLSQPIPLQTKIIRQSTFKQQWNQERLIIDDFDIDYKQGSNSTKNLTQYKYDQNNTKLQQLKEDSFLLQRQINNQYKISNGQQIKNEKTENFSDEEIAQNNSFSISQNFDEFKQNQAEIDEKSYLQNNRFWSSDYSSTFIDFQINNQNINSQNNNQSEKYLDEPGYNMKQQHLSQAQFNQQNQNQRISNQQSFGTIKTINQNQQPLMQHLITSPTVFSQNKLFKQPQSQNYQIVQQQLPLESHQNFGYTQLHSNKKLNSVNHQIHTITPIQQQSNNNNVQNNLFIVSQQIKQQKQVKKSNFHHSASPQAQIPQSQGQQKESMRQQFDRLLRDNKEFKQKQKNFKEDNLQNFKSPRFTQKKKDQNINKKQIQSPKNDKIPKKKKLISSQSPIDNKGTIKNNIGYVEMNKIKKQYHRSPEQDLERLKDQKQIEFKIQDQQKHNHLYSKYLNFNILNLHLQSFHSNQQKIQFNQQNVSNLQTAMTQNISPSERGITNRQIIKDVINLNDISQQQENYMNIDQIATYRETQIQKLRKFSD</sequence>
<evidence type="ECO:0000313" key="2">
    <source>
        <dbReference type="EMBL" id="CAD8150098.1"/>
    </source>
</evidence>
<dbReference type="AlphaFoldDB" id="A0A8S1TDY3"/>
<feature type="region of interest" description="Disordered" evidence="1">
    <location>
        <begin position="439"/>
        <end position="493"/>
    </location>
</feature>
<feature type="compositionally biased region" description="Low complexity" evidence="1">
    <location>
        <begin position="404"/>
        <end position="418"/>
    </location>
</feature>
<name>A0A8S1TDY3_9CILI</name>
<gene>
    <name evidence="2" type="ORF">PPENT_87.1.T0200089</name>
</gene>